<dbReference type="Pfam" id="PF00118">
    <property type="entry name" value="Cpn60_TCP1"/>
    <property type="match status" value="1"/>
</dbReference>
<protein>
    <recommendedName>
        <fullName evidence="10">Protein Cpn60</fullName>
    </recommendedName>
</protein>
<evidence type="ECO:0000313" key="8">
    <source>
        <dbReference type="EMBL" id="MCL7036424.1"/>
    </source>
</evidence>
<reference evidence="8" key="1">
    <citation type="submission" date="2022-03" db="EMBL/GenBank/DDBJ databases">
        <title>A functionally conserved STORR gene fusion in Papaver species that diverged 16.8 million years ago.</title>
        <authorList>
            <person name="Catania T."/>
        </authorList>
    </citation>
    <scope>NUCLEOTIDE SEQUENCE</scope>
    <source>
        <strain evidence="8">S-191538</strain>
    </source>
</reference>
<dbReference type="FunFam" id="3.50.7.10:FF:000001">
    <property type="entry name" value="60 kDa chaperonin"/>
    <property type="match status" value="1"/>
</dbReference>
<evidence type="ECO:0000256" key="6">
    <source>
        <dbReference type="SAM" id="Coils"/>
    </source>
</evidence>
<dbReference type="NCBIfam" id="NF000592">
    <property type="entry name" value="PRK00013.1"/>
    <property type="match status" value="1"/>
</dbReference>
<keyword evidence="4" id="KW-0143">Chaperone</keyword>
<evidence type="ECO:0000256" key="5">
    <source>
        <dbReference type="RuleBase" id="RU000418"/>
    </source>
</evidence>
<name>A0AA41V9W8_PAPNU</name>
<dbReference type="SUPFAM" id="SSF53474">
    <property type="entry name" value="alpha/beta-Hydrolases"/>
    <property type="match status" value="1"/>
</dbReference>
<dbReference type="InterPro" id="IPR005152">
    <property type="entry name" value="Lipase_secreted"/>
</dbReference>
<evidence type="ECO:0000256" key="2">
    <source>
        <dbReference type="ARBA" id="ARBA00022741"/>
    </source>
</evidence>
<evidence type="ECO:0000313" key="9">
    <source>
        <dbReference type="Proteomes" id="UP001177140"/>
    </source>
</evidence>
<dbReference type="NCBIfam" id="TIGR02348">
    <property type="entry name" value="GroEL"/>
    <property type="match status" value="1"/>
</dbReference>
<keyword evidence="3" id="KW-0067">ATP-binding</keyword>
<dbReference type="Proteomes" id="UP001177140">
    <property type="component" value="Unassembled WGS sequence"/>
</dbReference>
<dbReference type="NCBIfam" id="NF009487">
    <property type="entry name" value="PRK12849.1"/>
    <property type="match status" value="1"/>
</dbReference>
<dbReference type="InterPro" id="IPR001844">
    <property type="entry name" value="Cpn60/GroEL"/>
</dbReference>
<keyword evidence="6" id="KW-0175">Coiled coil</keyword>
<dbReference type="InterPro" id="IPR027409">
    <property type="entry name" value="GroEL-like_apical_dom_sf"/>
</dbReference>
<keyword evidence="9" id="KW-1185">Reference proteome</keyword>
<dbReference type="SUPFAM" id="SSF52029">
    <property type="entry name" value="GroEL apical domain-like"/>
    <property type="match status" value="1"/>
</dbReference>
<dbReference type="Gene3D" id="3.50.7.10">
    <property type="entry name" value="GroEL"/>
    <property type="match status" value="1"/>
</dbReference>
<dbReference type="InterPro" id="IPR027413">
    <property type="entry name" value="GROEL-like_equatorial_sf"/>
</dbReference>
<dbReference type="GO" id="GO:0004806">
    <property type="term" value="F:triacylglycerol lipase activity"/>
    <property type="evidence" value="ECO:0007669"/>
    <property type="project" value="InterPro"/>
</dbReference>
<evidence type="ECO:0000256" key="3">
    <source>
        <dbReference type="ARBA" id="ARBA00022840"/>
    </source>
</evidence>
<dbReference type="SUPFAM" id="SSF48592">
    <property type="entry name" value="GroEL equatorial domain-like"/>
    <property type="match status" value="1"/>
</dbReference>
<dbReference type="GO" id="GO:0016042">
    <property type="term" value="P:lipid catabolic process"/>
    <property type="evidence" value="ECO:0007669"/>
    <property type="project" value="InterPro"/>
</dbReference>
<evidence type="ECO:0000256" key="7">
    <source>
        <dbReference type="SAM" id="MobiDB-lite"/>
    </source>
</evidence>
<comment type="similarity">
    <text evidence="1 5">Belongs to the chaperonin (HSP60) family.</text>
</comment>
<dbReference type="NCBIfam" id="NF009488">
    <property type="entry name" value="PRK12850.1"/>
    <property type="match status" value="1"/>
</dbReference>
<dbReference type="PRINTS" id="PR00298">
    <property type="entry name" value="CHAPERONIN60"/>
</dbReference>
<organism evidence="8 9">
    <name type="scientific">Papaver nudicaule</name>
    <name type="common">Iceland poppy</name>
    <dbReference type="NCBI Taxonomy" id="74823"/>
    <lineage>
        <taxon>Eukaryota</taxon>
        <taxon>Viridiplantae</taxon>
        <taxon>Streptophyta</taxon>
        <taxon>Embryophyta</taxon>
        <taxon>Tracheophyta</taxon>
        <taxon>Spermatophyta</taxon>
        <taxon>Magnoliopsida</taxon>
        <taxon>Ranunculales</taxon>
        <taxon>Papaveraceae</taxon>
        <taxon>Papaveroideae</taxon>
        <taxon>Papaver</taxon>
    </lineage>
</organism>
<evidence type="ECO:0008006" key="10">
    <source>
        <dbReference type="Google" id="ProtNLM"/>
    </source>
</evidence>
<dbReference type="InterPro" id="IPR029058">
    <property type="entry name" value="AB_hydrolase_fold"/>
</dbReference>
<dbReference type="GO" id="GO:0005524">
    <property type="term" value="F:ATP binding"/>
    <property type="evidence" value="ECO:0007669"/>
    <property type="project" value="UniProtKB-KW"/>
</dbReference>
<dbReference type="InterPro" id="IPR002423">
    <property type="entry name" value="Cpn60/GroEL/TCP-1"/>
</dbReference>
<gene>
    <name evidence="8" type="ORF">MKW94_016250</name>
</gene>
<keyword evidence="2" id="KW-0547">Nucleotide-binding</keyword>
<dbReference type="CDD" id="cd03344">
    <property type="entry name" value="GroEL"/>
    <property type="match status" value="1"/>
</dbReference>
<dbReference type="InterPro" id="IPR027410">
    <property type="entry name" value="TCP-1-like_intermed_sf"/>
</dbReference>
<accession>A0AA41V9W8</accession>
<comment type="caution">
    <text evidence="8">The sequence shown here is derived from an EMBL/GenBank/DDBJ whole genome shotgun (WGS) entry which is preliminary data.</text>
</comment>
<dbReference type="SUPFAM" id="SSF54849">
    <property type="entry name" value="GroEL-intermediate domain like"/>
    <property type="match status" value="1"/>
</dbReference>
<dbReference type="PANTHER" id="PTHR45633">
    <property type="entry name" value="60 KDA HEAT SHOCK PROTEIN, MITOCHONDRIAL"/>
    <property type="match status" value="1"/>
</dbReference>
<dbReference type="EMBL" id="JAJJMA010167843">
    <property type="protein sequence ID" value="MCL7036424.1"/>
    <property type="molecule type" value="Genomic_DNA"/>
</dbReference>
<dbReference type="HAMAP" id="MF_00600">
    <property type="entry name" value="CH60"/>
    <property type="match status" value="1"/>
</dbReference>
<dbReference type="NCBIfam" id="NF009489">
    <property type="entry name" value="PRK12851.1"/>
    <property type="match status" value="1"/>
</dbReference>
<evidence type="ECO:0000256" key="4">
    <source>
        <dbReference type="ARBA" id="ARBA00023186"/>
    </source>
</evidence>
<dbReference type="AlphaFoldDB" id="A0AA41V9W8"/>
<dbReference type="GO" id="GO:0140662">
    <property type="term" value="F:ATP-dependent protein folding chaperone"/>
    <property type="evidence" value="ECO:0007669"/>
    <property type="project" value="InterPro"/>
</dbReference>
<dbReference type="PROSITE" id="PS00296">
    <property type="entry name" value="CHAPERONINS_CPN60"/>
    <property type="match status" value="1"/>
</dbReference>
<dbReference type="Gene3D" id="1.10.560.10">
    <property type="entry name" value="GroEL-like equatorial domain"/>
    <property type="match status" value="1"/>
</dbReference>
<evidence type="ECO:0000256" key="1">
    <source>
        <dbReference type="ARBA" id="ARBA00006607"/>
    </source>
</evidence>
<proteinExistence type="inferred from homology"/>
<dbReference type="GO" id="GO:0042026">
    <property type="term" value="P:protein refolding"/>
    <property type="evidence" value="ECO:0007669"/>
    <property type="project" value="InterPro"/>
</dbReference>
<feature type="compositionally biased region" description="Gly residues" evidence="7">
    <location>
        <begin position="650"/>
        <end position="661"/>
    </location>
</feature>
<feature type="coiled-coil region" evidence="6">
    <location>
        <begin position="454"/>
        <end position="481"/>
    </location>
</feature>
<sequence length="661" mass="69175">MADLCAPSWFGRSYRDVRYLNAWLQQGFAVVATDYQGLGTPGPNPQLNNRSNSYTLLDSVRAVLGGVPGLANEVVLVGQSQGGSAVFAAAGYAPAYAPELAIRATVATGTIYNASSATLASLPNDVARAKLTEGVNILANAVKVTLGPKGRNVVLERSFGAPVVTKDGVSVAKEIELADRLQNIGAQLVKEVASRTSDAAGDGTTTATVLAQAIVREGQKYVAAGLNPLDLKRGIDKAVAAAVDELKKISRPTTTSKEIAQVATISANGEESIGQRIAEAIDRVGKEGVITVEDGKSLADELDVVEGLQFDRGYLSPYFINNPDKQIAEIENPYILLHDKKISNIRDLLPVLEQVAKSGRPLLIIAEDVEGEALATLVVNNIRGILKTVAVKAPGFGDRRKALLEDIAILTGGQVIAEETGLTLEKATLAELGQAKRIEVGKENTTVIDGAGDAKNIEARVKQIRVQIDEATSDYDREKLQERVAKLAGGVAVIKVGGATEIEVKEKKDRVDDALHATRAAVEEGIVPGGGVALIRVRQAIRELKGVNADQDAGIKIVLRALEEPLRQIVANAGEEASVVVAKVAEGSGNFGYNAQTGEYGDLVESGVLDPTKVTRTALQNAASVAGLLLTTDATVFEAPKDAAPAATPGGPGAGGPGFDF</sequence>
<feature type="region of interest" description="Disordered" evidence="7">
    <location>
        <begin position="642"/>
        <end position="661"/>
    </location>
</feature>
<dbReference type="Gene3D" id="3.30.260.10">
    <property type="entry name" value="TCP-1-like chaperonin intermediate domain"/>
    <property type="match status" value="1"/>
</dbReference>
<dbReference type="Pfam" id="PF03583">
    <property type="entry name" value="LIP"/>
    <property type="match status" value="1"/>
</dbReference>
<dbReference type="InterPro" id="IPR018370">
    <property type="entry name" value="Chaperonin_Cpn60_CS"/>
</dbReference>
<dbReference type="Gene3D" id="3.40.50.1820">
    <property type="entry name" value="alpha/beta hydrolase"/>
    <property type="match status" value="1"/>
</dbReference>